<evidence type="ECO:0000259" key="10">
    <source>
        <dbReference type="Pfam" id="PF15361"/>
    </source>
</evidence>
<evidence type="ECO:0000256" key="8">
    <source>
        <dbReference type="SAM" id="MobiDB-lite"/>
    </source>
</evidence>
<dbReference type="PROSITE" id="PS51257">
    <property type="entry name" value="PROKAR_LIPOPROTEIN"/>
    <property type="match status" value="1"/>
</dbReference>
<feature type="compositionally biased region" description="Polar residues" evidence="8">
    <location>
        <begin position="261"/>
        <end position="272"/>
    </location>
</feature>
<feature type="region of interest" description="Disordered" evidence="8">
    <location>
        <begin position="257"/>
        <end position="388"/>
    </location>
</feature>
<comment type="similarity">
    <text evidence="2">Belongs to the ric-3 family.</text>
</comment>
<feature type="compositionally biased region" description="Acidic residues" evidence="8">
    <location>
        <begin position="346"/>
        <end position="362"/>
    </location>
</feature>
<reference evidence="12" key="1">
    <citation type="submission" date="2025-08" db="UniProtKB">
        <authorList>
            <consortium name="RefSeq"/>
        </authorList>
    </citation>
    <scope>IDENTIFICATION</scope>
</reference>
<feature type="compositionally biased region" description="Basic and acidic residues" evidence="8">
    <location>
        <begin position="301"/>
        <end position="326"/>
    </location>
</feature>
<feature type="region of interest" description="Disordered" evidence="8">
    <location>
        <begin position="48"/>
        <end position="67"/>
    </location>
</feature>
<dbReference type="Proteomes" id="UP000694888">
    <property type="component" value="Unplaced"/>
</dbReference>
<feature type="transmembrane region" description="Helical" evidence="9">
    <location>
        <begin position="6"/>
        <end position="24"/>
    </location>
</feature>
<keyword evidence="7" id="KW-0175">Coiled coil</keyword>
<keyword evidence="11" id="KW-1185">Reference proteome</keyword>
<evidence type="ECO:0000313" key="12">
    <source>
        <dbReference type="RefSeq" id="XP_005111195.1"/>
    </source>
</evidence>
<protein>
    <submittedName>
        <fullName evidence="12">Resistance to inhibitors of cholinesterase protein 3</fullName>
    </submittedName>
</protein>
<dbReference type="RefSeq" id="XP_005111195.1">
    <property type="nucleotide sequence ID" value="XM_005111138.3"/>
</dbReference>
<keyword evidence="6 9" id="KW-0472">Membrane</keyword>
<evidence type="ECO:0000256" key="4">
    <source>
        <dbReference type="ARBA" id="ARBA00022824"/>
    </source>
</evidence>
<comment type="subcellular location">
    <subcellularLocation>
        <location evidence="1">Endoplasmic reticulum membrane</location>
    </subcellularLocation>
</comment>
<feature type="compositionally biased region" description="Acidic residues" evidence="8">
    <location>
        <begin position="330"/>
        <end position="339"/>
    </location>
</feature>
<name>A0ABM0K8C5_APLCA</name>
<dbReference type="InterPro" id="IPR026160">
    <property type="entry name" value="Ric3"/>
</dbReference>
<accession>A0ABM0K8C5</accession>
<evidence type="ECO:0000256" key="3">
    <source>
        <dbReference type="ARBA" id="ARBA00022692"/>
    </source>
</evidence>
<dbReference type="PANTHER" id="PTHR21723">
    <property type="entry name" value="RESISTANCE TO INHIBITORS OF CHOLINESTERASE PROTEIN 3 RIC3"/>
    <property type="match status" value="1"/>
</dbReference>
<dbReference type="GeneID" id="101864108"/>
<feature type="compositionally biased region" description="Basic and acidic residues" evidence="8">
    <location>
        <begin position="278"/>
        <end position="289"/>
    </location>
</feature>
<evidence type="ECO:0000256" key="1">
    <source>
        <dbReference type="ARBA" id="ARBA00004586"/>
    </source>
</evidence>
<evidence type="ECO:0000256" key="2">
    <source>
        <dbReference type="ARBA" id="ARBA00008538"/>
    </source>
</evidence>
<keyword evidence="5 9" id="KW-1133">Transmembrane helix</keyword>
<evidence type="ECO:0000313" key="11">
    <source>
        <dbReference type="Proteomes" id="UP000694888"/>
    </source>
</evidence>
<dbReference type="InterPro" id="IPR032763">
    <property type="entry name" value="RIC3_N"/>
</dbReference>
<feature type="region of interest" description="Disordered" evidence="8">
    <location>
        <begin position="131"/>
        <end position="172"/>
    </location>
</feature>
<feature type="domain" description="Resistance to inhibitors of cholinesterase protein 3 N-terminal" evidence="10">
    <location>
        <begin position="13"/>
        <end position="226"/>
    </location>
</feature>
<feature type="coiled-coil region" evidence="7">
    <location>
        <begin position="200"/>
        <end position="234"/>
    </location>
</feature>
<evidence type="ECO:0000256" key="9">
    <source>
        <dbReference type="SAM" id="Phobius"/>
    </source>
</evidence>
<organism evidence="11 12">
    <name type="scientific">Aplysia californica</name>
    <name type="common">California sea hare</name>
    <dbReference type="NCBI Taxonomy" id="6500"/>
    <lineage>
        <taxon>Eukaryota</taxon>
        <taxon>Metazoa</taxon>
        <taxon>Spiralia</taxon>
        <taxon>Lophotrochozoa</taxon>
        <taxon>Mollusca</taxon>
        <taxon>Gastropoda</taxon>
        <taxon>Heterobranchia</taxon>
        <taxon>Euthyneura</taxon>
        <taxon>Tectipleura</taxon>
        <taxon>Aplysiida</taxon>
        <taxon>Aplysioidea</taxon>
        <taxon>Aplysiidae</taxon>
        <taxon>Aplysia</taxon>
    </lineage>
</organism>
<evidence type="ECO:0000256" key="5">
    <source>
        <dbReference type="ARBA" id="ARBA00022989"/>
    </source>
</evidence>
<proteinExistence type="inferred from homology"/>
<evidence type="ECO:0000256" key="7">
    <source>
        <dbReference type="SAM" id="Coils"/>
    </source>
</evidence>
<evidence type="ECO:0000256" key="6">
    <source>
        <dbReference type="ARBA" id="ARBA00023136"/>
    </source>
</evidence>
<dbReference type="PANTHER" id="PTHR21723:SF3">
    <property type="entry name" value="PROTEIN RIC-3"/>
    <property type="match status" value="1"/>
</dbReference>
<keyword evidence="3 9" id="KW-0812">Transmembrane</keyword>
<gene>
    <name evidence="12" type="primary">LOC101864108</name>
</gene>
<dbReference type="Pfam" id="PF15361">
    <property type="entry name" value="RIC3"/>
    <property type="match status" value="1"/>
</dbReference>
<feature type="transmembrane region" description="Helical" evidence="9">
    <location>
        <begin position="102"/>
        <end position="124"/>
    </location>
</feature>
<feature type="compositionally biased region" description="Low complexity" evidence="8">
    <location>
        <begin position="133"/>
        <end position="144"/>
    </location>
</feature>
<keyword evidence="4" id="KW-0256">Endoplasmic reticulum</keyword>
<sequence length="388" mass="43454">MSTLKTIGTVAIMVACFAVIYPRFMHPLILRAFGLNDPPNKHVEENTMYPPGFNKGHRPPGDKKADSVTEDIKRHMRHGPHPGMRAAAEMQRQQSQQGSGRGMMGVVLPMYAIGIVLYLVYTLFKVFNKSKKTNNNNSSNSTVSPWAAQGPTSYSRRGESSHDRMGFPADFDGSSDVRSFLQDRQQRKDLEDLLTRVDDKNVSVEEMRILQRRLEETEAQMTRILQAMQSVQSNVDHMAGPEMTDGMAAATDDADAAAPNAPQTKSNDSSPDMDSYEVVDKNEDGKKVEGDEEGSMPVTKKKQEARGGEEVKEGGEEKKEGKREVNLDGIDSEEEEEESGEKNDERDADEEEEEEAVVEEESSERKIPEMKEEEEDTSVRQRKMNAED</sequence>
<feature type="compositionally biased region" description="Basic and acidic residues" evidence="8">
    <location>
        <begin position="156"/>
        <end position="165"/>
    </location>
</feature>